<feature type="region of interest" description="Disordered" evidence="3">
    <location>
        <begin position="832"/>
        <end position="855"/>
    </location>
</feature>
<feature type="compositionally biased region" description="Basic residues" evidence="3">
    <location>
        <begin position="248"/>
        <end position="260"/>
    </location>
</feature>
<feature type="region of interest" description="Disordered" evidence="3">
    <location>
        <begin position="170"/>
        <end position="208"/>
    </location>
</feature>
<organism evidence="5 6">
    <name type="scientific">Monosporascus cannonballus</name>
    <dbReference type="NCBI Taxonomy" id="155416"/>
    <lineage>
        <taxon>Eukaryota</taxon>
        <taxon>Fungi</taxon>
        <taxon>Dikarya</taxon>
        <taxon>Ascomycota</taxon>
        <taxon>Pezizomycotina</taxon>
        <taxon>Sordariomycetes</taxon>
        <taxon>Xylariomycetidae</taxon>
        <taxon>Xylariales</taxon>
        <taxon>Xylariales incertae sedis</taxon>
        <taxon>Monosporascus</taxon>
    </lineage>
</organism>
<dbReference type="CDD" id="cd12148">
    <property type="entry name" value="fungal_TF_MHR"/>
    <property type="match status" value="1"/>
</dbReference>
<dbReference type="SMART" id="SM00066">
    <property type="entry name" value="GAL4"/>
    <property type="match status" value="1"/>
</dbReference>
<dbReference type="Pfam" id="PF00172">
    <property type="entry name" value="Zn_clus"/>
    <property type="match status" value="1"/>
</dbReference>
<comment type="caution">
    <text evidence="5">The sequence shown here is derived from an EMBL/GenBank/DDBJ whole genome shotgun (WGS) entry which is preliminary data.</text>
</comment>
<dbReference type="SUPFAM" id="SSF57701">
    <property type="entry name" value="Zn2/Cys6 DNA-binding domain"/>
    <property type="match status" value="1"/>
</dbReference>
<evidence type="ECO:0000259" key="4">
    <source>
        <dbReference type="PROSITE" id="PS50048"/>
    </source>
</evidence>
<keyword evidence="2" id="KW-0539">Nucleus</keyword>
<feature type="compositionally biased region" description="Low complexity" evidence="3">
    <location>
        <begin position="779"/>
        <end position="795"/>
    </location>
</feature>
<sequence length="940" mass="102590">MDSEEDSRDATSWGPAEASLGSPANPIDITSPHLIFAMAPTALEFLSQAPITLQIDAGGPLSPRIPTRFGICRQSIDQSATFNFVTPLSTYLSVTTPSLPVLSPQSYPADWPDGLRNGHMGWPEKPNEALDPIKSPAVASPPAGTQTPSQDVCRLVAFAMQCDDRRELAPSPLATAPKATGDTGGRPQPLHPAAAPTKVKRESVSSGPVVAAEKRTVCDHCRRRRIRCDGQLPCQQCKNATLTCKRDHVPKKRGPKRGHGRVINELRAREQASKDSNSACDSDGEPEADAYAPALKSALSALPNSPHSSFLHWTASSPATSSRTVTEAGSPSTARAFGPNSRNYFHLIPQCVDLYYRHVYPIMPLLYMPALRATIKRHMEPTEKNLIYALCALTAFHMSGKSLSATVATVPPPAQSWEAVGRFFLEECRIVRRTYDFLEDMSLGAVVSSFWMSTSYFEISDDRKSWYYLRMAMNLALDMGLHDDASYSSFGPEDKLCRQRIFWILFVTERSFAILRNKPLTLRKTPSLPAKGHSYEAPEIHAGFVKLVRSYMPLDESFVNAWNDGSDPGVSATTYLHLQEILAQPLDFFRKPRRRHSVALAAISIQDDEAGETEPTAIQKADLLMTQQWLRLIVWQSSFRQGLLSTAASNESMTFSFPLSIARDTVRALQSLPSHAIEVHGMGIFEKIFEVGTWCVNVLGAYDYRPNSPSHPFGGVADGATGMDHIRGDLSLLTQGGRGGVHTDPLEFFVKMLSSSPNSRTMFAEKLLMFASEAPGSLRTALSPAPSTSTTSSTRTEGEQSGARVIQGDVSDDAAPDDDALTLKTELATEGSGPMEEVNYPSGWRRSDTTSTGSELDVMRRSTVPLISGFSDMTRNGEDYGFEIAPPTNFIGRGGPWSVPVGGAFFREMGMAPEEMTDDGLASVPRGQPGHFSNGMLGVW</sequence>
<keyword evidence="1" id="KW-0479">Metal-binding</keyword>
<protein>
    <recommendedName>
        <fullName evidence="4">Zn(2)-C6 fungal-type domain-containing protein</fullName>
    </recommendedName>
</protein>
<accession>A0ABY0HHA5</accession>
<proteinExistence type="predicted"/>
<dbReference type="Pfam" id="PF04082">
    <property type="entry name" value="Fungal_trans"/>
    <property type="match status" value="1"/>
</dbReference>
<reference evidence="5 6" key="1">
    <citation type="submission" date="2018-06" db="EMBL/GenBank/DDBJ databases">
        <title>Complete Genomes of Monosporascus.</title>
        <authorList>
            <person name="Robinson A.J."/>
            <person name="Natvig D.O."/>
        </authorList>
    </citation>
    <scope>NUCLEOTIDE SEQUENCE [LARGE SCALE GENOMIC DNA]</scope>
    <source>
        <strain evidence="5 6">CBS 609.92</strain>
    </source>
</reference>
<feature type="region of interest" description="Disordered" evidence="3">
    <location>
        <begin position="248"/>
        <end position="287"/>
    </location>
</feature>
<feature type="domain" description="Zn(2)-C6 fungal-type" evidence="4">
    <location>
        <begin position="217"/>
        <end position="246"/>
    </location>
</feature>
<dbReference type="InterPro" id="IPR001138">
    <property type="entry name" value="Zn2Cys6_DnaBD"/>
</dbReference>
<dbReference type="EMBL" id="QJNS01000020">
    <property type="protein sequence ID" value="RYO93136.1"/>
    <property type="molecule type" value="Genomic_DNA"/>
</dbReference>
<evidence type="ECO:0000256" key="2">
    <source>
        <dbReference type="ARBA" id="ARBA00023242"/>
    </source>
</evidence>
<name>A0ABY0HHA5_9PEZI</name>
<evidence type="ECO:0000313" key="5">
    <source>
        <dbReference type="EMBL" id="RYO93136.1"/>
    </source>
</evidence>
<feature type="region of interest" description="Disordered" evidence="3">
    <location>
        <begin position="778"/>
        <end position="816"/>
    </location>
</feature>
<evidence type="ECO:0000313" key="6">
    <source>
        <dbReference type="Proteomes" id="UP000294003"/>
    </source>
</evidence>
<evidence type="ECO:0000256" key="1">
    <source>
        <dbReference type="ARBA" id="ARBA00022723"/>
    </source>
</evidence>
<dbReference type="Gene3D" id="4.10.240.10">
    <property type="entry name" value="Zn(2)-C6 fungal-type DNA-binding domain"/>
    <property type="match status" value="1"/>
</dbReference>
<gene>
    <name evidence="5" type="ORF">DL762_001263</name>
</gene>
<feature type="compositionally biased region" description="Basic and acidic residues" evidence="3">
    <location>
        <begin position="262"/>
        <end position="273"/>
    </location>
</feature>
<dbReference type="InterPro" id="IPR007219">
    <property type="entry name" value="XnlR_reg_dom"/>
</dbReference>
<dbReference type="Proteomes" id="UP000294003">
    <property type="component" value="Unassembled WGS sequence"/>
</dbReference>
<evidence type="ECO:0000256" key="3">
    <source>
        <dbReference type="SAM" id="MobiDB-lite"/>
    </source>
</evidence>
<dbReference type="SMART" id="SM00906">
    <property type="entry name" value="Fungal_trans"/>
    <property type="match status" value="1"/>
</dbReference>
<dbReference type="InterPro" id="IPR036864">
    <property type="entry name" value="Zn2-C6_fun-type_DNA-bd_sf"/>
</dbReference>
<dbReference type="PANTHER" id="PTHR31668">
    <property type="entry name" value="GLUCOSE TRANSPORT TRANSCRIPTION REGULATOR RGT1-RELATED-RELATED"/>
    <property type="match status" value="1"/>
</dbReference>
<dbReference type="InterPro" id="IPR050797">
    <property type="entry name" value="Carb_Metab_Trans_Reg"/>
</dbReference>
<dbReference type="CDD" id="cd00067">
    <property type="entry name" value="GAL4"/>
    <property type="match status" value="1"/>
</dbReference>
<keyword evidence="6" id="KW-1185">Reference proteome</keyword>
<dbReference type="PANTHER" id="PTHR31668:SF29">
    <property type="entry name" value="ZN(2)-C6 FUNGAL-TYPE DOMAIN-CONTAINING PROTEIN"/>
    <property type="match status" value="1"/>
</dbReference>
<feature type="region of interest" description="Disordered" evidence="3">
    <location>
        <begin position="1"/>
        <end position="24"/>
    </location>
</feature>
<dbReference type="PROSITE" id="PS00463">
    <property type="entry name" value="ZN2_CY6_FUNGAL_1"/>
    <property type="match status" value="1"/>
</dbReference>
<dbReference type="PROSITE" id="PS50048">
    <property type="entry name" value="ZN2_CY6_FUNGAL_2"/>
    <property type="match status" value="1"/>
</dbReference>